<dbReference type="InterPro" id="IPR035920">
    <property type="entry name" value="YhbY-like_sf"/>
</dbReference>
<keyword evidence="1 2" id="KW-0694">RNA-binding</keyword>
<accession>A0A0R2F995</accession>
<evidence type="ECO:0000256" key="2">
    <source>
        <dbReference type="PROSITE-ProRule" id="PRU00626"/>
    </source>
</evidence>
<sequence length="107" mass="11654">MSMLTGKQKRFLRGRANRLRPVATLGKNGLSDQFVDSVAKALEARELVKVSLLPTAEETPAEVGAFLSRTIGGAQVAQTMGRTVLMYRKATQEAHRKLSDKVAKLGK</sequence>
<dbReference type="GO" id="GO:0003723">
    <property type="term" value="F:RNA binding"/>
    <property type="evidence" value="ECO:0007669"/>
    <property type="project" value="UniProtKB-UniRule"/>
</dbReference>
<dbReference type="InterPro" id="IPR001890">
    <property type="entry name" value="RNA-binding_CRM"/>
</dbReference>
<evidence type="ECO:0000313" key="4">
    <source>
        <dbReference type="EMBL" id="KRN24835.1"/>
    </source>
</evidence>
<evidence type="ECO:0000259" key="3">
    <source>
        <dbReference type="PROSITE" id="PS51295"/>
    </source>
</evidence>
<keyword evidence="5" id="KW-1185">Reference proteome</keyword>
<reference evidence="4 5" key="1">
    <citation type="journal article" date="2015" name="Genome Announc.">
        <title>Expanding the biotechnology potential of lactobacilli through comparative genomics of 213 strains and associated genera.</title>
        <authorList>
            <person name="Sun Z."/>
            <person name="Harris H.M."/>
            <person name="McCann A."/>
            <person name="Guo C."/>
            <person name="Argimon S."/>
            <person name="Zhang W."/>
            <person name="Yang X."/>
            <person name="Jeffery I.B."/>
            <person name="Cooney J.C."/>
            <person name="Kagawa T.F."/>
            <person name="Liu W."/>
            <person name="Song Y."/>
            <person name="Salvetti E."/>
            <person name="Wrobel A."/>
            <person name="Rasinkangas P."/>
            <person name="Parkhill J."/>
            <person name="Rea M.C."/>
            <person name="O'Sullivan O."/>
            <person name="Ritari J."/>
            <person name="Douillard F.P."/>
            <person name="Paul Ross R."/>
            <person name="Yang R."/>
            <person name="Briner A.E."/>
            <person name="Felis G.E."/>
            <person name="de Vos W.M."/>
            <person name="Barrangou R."/>
            <person name="Klaenhammer T.R."/>
            <person name="Caufield P.W."/>
            <person name="Cui Y."/>
            <person name="Zhang H."/>
            <person name="O'Toole P.W."/>
        </authorList>
    </citation>
    <scope>NUCLEOTIDE SEQUENCE [LARGE SCALE GENOMIC DNA]</scope>
    <source>
        <strain evidence="4 5">DSM 22697</strain>
    </source>
</reference>
<protein>
    <recommendedName>
        <fullName evidence="3">CRM domain-containing protein</fullName>
    </recommendedName>
</protein>
<dbReference type="InterPro" id="IPR017924">
    <property type="entry name" value="RNA-binding_YhbY"/>
</dbReference>
<evidence type="ECO:0000256" key="1">
    <source>
        <dbReference type="ARBA" id="ARBA00022884"/>
    </source>
</evidence>
<evidence type="ECO:0000313" key="5">
    <source>
        <dbReference type="Proteomes" id="UP000050865"/>
    </source>
</evidence>
<organism evidence="4 5">
    <name type="scientific">Lacticaseibacillus camelliae DSM 22697 = JCM 13995</name>
    <dbReference type="NCBI Taxonomy" id="1423730"/>
    <lineage>
        <taxon>Bacteria</taxon>
        <taxon>Bacillati</taxon>
        <taxon>Bacillota</taxon>
        <taxon>Bacilli</taxon>
        <taxon>Lactobacillales</taxon>
        <taxon>Lactobacillaceae</taxon>
        <taxon>Lacticaseibacillus</taxon>
    </lineage>
</organism>
<dbReference type="Pfam" id="PF01985">
    <property type="entry name" value="CRS1_YhbY"/>
    <property type="match status" value="1"/>
</dbReference>
<gene>
    <name evidence="4" type="ORF">FC75_GL001208</name>
</gene>
<dbReference type="EMBL" id="AYZJ01000022">
    <property type="protein sequence ID" value="KRN24835.1"/>
    <property type="molecule type" value="Genomic_DNA"/>
</dbReference>
<feature type="domain" description="CRM" evidence="3">
    <location>
        <begin position="2"/>
        <end position="99"/>
    </location>
</feature>
<dbReference type="SUPFAM" id="SSF75471">
    <property type="entry name" value="YhbY-like"/>
    <property type="match status" value="1"/>
</dbReference>
<dbReference type="PATRIC" id="fig|1423730.4.peg.1263"/>
<dbReference type="NCBIfam" id="TIGR00253">
    <property type="entry name" value="RNA_bind_YhbY"/>
    <property type="match status" value="1"/>
</dbReference>
<dbReference type="STRING" id="1423730.FC75_GL001208"/>
<name>A0A0R2F995_9LACO</name>
<dbReference type="PROSITE" id="PS51295">
    <property type="entry name" value="CRM"/>
    <property type="match status" value="1"/>
</dbReference>
<dbReference type="SMART" id="SM01103">
    <property type="entry name" value="CRS1_YhbY"/>
    <property type="match status" value="1"/>
</dbReference>
<dbReference type="AlphaFoldDB" id="A0A0R2F995"/>
<proteinExistence type="predicted"/>
<dbReference type="Proteomes" id="UP000050865">
    <property type="component" value="Unassembled WGS sequence"/>
</dbReference>
<dbReference type="PANTHER" id="PTHR40065:SF3">
    <property type="entry name" value="RNA-BINDING PROTEIN YHBY"/>
    <property type="match status" value="1"/>
</dbReference>
<comment type="caution">
    <text evidence="4">The sequence shown here is derived from an EMBL/GenBank/DDBJ whole genome shotgun (WGS) entry which is preliminary data.</text>
</comment>
<dbReference type="InterPro" id="IPR051925">
    <property type="entry name" value="RNA-binding_domain"/>
</dbReference>
<dbReference type="Gene3D" id="3.30.110.60">
    <property type="entry name" value="YhbY-like"/>
    <property type="match status" value="1"/>
</dbReference>
<dbReference type="PANTHER" id="PTHR40065">
    <property type="entry name" value="RNA-BINDING PROTEIN YHBY"/>
    <property type="match status" value="1"/>
</dbReference>